<dbReference type="PANTHER" id="PTHR43861">
    <property type="entry name" value="TRANS-ACONITATE 2-METHYLTRANSFERASE-RELATED"/>
    <property type="match status" value="1"/>
</dbReference>
<evidence type="ECO:0000313" key="4">
    <source>
        <dbReference type="Proteomes" id="UP000193136"/>
    </source>
</evidence>
<dbReference type="OrthoDB" id="9804312at2"/>
<accession>A0A1X0YDX4</accession>
<evidence type="ECO:0000256" key="1">
    <source>
        <dbReference type="ARBA" id="ARBA00022679"/>
    </source>
</evidence>
<dbReference type="STRING" id="1969733.B5V00_00670"/>
<dbReference type="EMBL" id="NAAD01000001">
    <property type="protein sequence ID" value="ORJ63411.1"/>
    <property type="molecule type" value="Genomic_DNA"/>
</dbReference>
<dbReference type="InterPro" id="IPR041698">
    <property type="entry name" value="Methyltransf_25"/>
</dbReference>
<dbReference type="SUPFAM" id="SSF53335">
    <property type="entry name" value="S-adenosyl-L-methionine-dependent methyltransferases"/>
    <property type="match status" value="1"/>
</dbReference>
<dbReference type="Gene3D" id="3.40.50.150">
    <property type="entry name" value="Vaccinia Virus protein VP39"/>
    <property type="match status" value="1"/>
</dbReference>
<name>A0A1X0YDX4_9BACT</name>
<feature type="domain" description="Methyltransferase" evidence="2">
    <location>
        <begin position="37"/>
        <end position="124"/>
    </location>
</feature>
<dbReference type="InterPro" id="IPR029063">
    <property type="entry name" value="SAM-dependent_MTases_sf"/>
</dbReference>
<dbReference type="GO" id="GO:0016740">
    <property type="term" value="F:transferase activity"/>
    <property type="evidence" value="ECO:0007669"/>
    <property type="project" value="UniProtKB-KW"/>
</dbReference>
<dbReference type="Proteomes" id="UP000193136">
    <property type="component" value="Unassembled WGS sequence"/>
</dbReference>
<keyword evidence="1" id="KW-0808">Transferase</keyword>
<evidence type="ECO:0000259" key="2">
    <source>
        <dbReference type="Pfam" id="PF13649"/>
    </source>
</evidence>
<evidence type="ECO:0000313" key="3">
    <source>
        <dbReference type="EMBL" id="ORJ63411.1"/>
    </source>
</evidence>
<dbReference type="Pfam" id="PF13649">
    <property type="entry name" value="Methyltransf_25"/>
    <property type="match status" value="1"/>
</dbReference>
<gene>
    <name evidence="3" type="ORF">B5V00_00670</name>
</gene>
<comment type="caution">
    <text evidence="3">The sequence shown here is derived from an EMBL/GenBank/DDBJ whole genome shotgun (WGS) entry which is preliminary data.</text>
</comment>
<proteinExistence type="predicted"/>
<organism evidence="3 4">
    <name type="scientific">Geothermobacter hydrogeniphilus</name>
    <dbReference type="NCBI Taxonomy" id="1969733"/>
    <lineage>
        <taxon>Bacteria</taxon>
        <taxon>Pseudomonadati</taxon>
        <taxon>Thermodesulfobacteriota</taxon>
        <taxon>Desulfuromonadia</taxon>
        <taxon>Desulfuromonadales</taxon>
        <taxon>Geothermobacteraceae</taxon>
        <taxon>Geothermobacter</taxon>
    </lineage>
</organism>
<dbReference type="AlphaFoldDB" id="A0A1X0YDX4"/>
<dbReference type="RefSeq" id="WP_085008471.1">
    <property type="nucleotide sequence ID" value="NZ_NAAD01000001.1"/>
</dbReference>
<sequence length="192" mass="21386">MPDFYEINAREYFEATARIDPSSFLTPFTETLGQGSVLDIGCGSGRDLRWLKQRGFDVVGFERSPKLAALAREHAGCPVIEGDFLTFDFSSLEFDALILVGALVHLDRTMLPVVLNRVVQALSGTGLLYMTLKEGEGVRPGKDGRSFTLWQPQELETVFSSTGLQILSFSRQMSKLTETDVWLSYLLRLGPE</sequence>
<reference evidence="3 4" key="1">
    <citation type="submission" date="2017-03" db="EMBL/GenBank/DDBJ databases">
        <title>Genome sequence of Geothermobacter sp. EPR-M, Deep-Sea Iron Reducer.</title>
        <authorList>
            <person name="Tully B."/>
            <person name="Savalia P."/>
            <person name="Abuyen K."/>
            <person name="Baughan C."/>
            <person name="Romero E."/>
            <person name="Ronkowski C."/>
            <person name="Torres B."/>
            <person name="Tremblay J."/>
            <person name="Trujillo A."/>
            <person name="Tyler M."/>
            <person name="Perez-Rodriguez I."/>
            <person name="Amend J."/>
        </authorList>
    </citation>
    <scope>NUCLEOTIDE SEQUENCE [LARGE SCALE GENOMIC DNA]</scope>
    <source>
        <strain evidence="3 4">EPR-M</strain>
    </source>
</reference>
<protein>
    <recommendedName>
        <fullName evidence="2">Methyltransferase domain-containing protein</fullName>
    </recommendedName>
</protein>
<dbReference type="CDD" id="cd02440">
    <property type="entry name" value="AdoMet_MTases"/>
    <property type="match status" value="1"/>
</dbReference>
<keyword evidence="4" id="KW-1185">Reference proteome</keyword>